<name>A0ABD4KTS2_VIBAN</name>
<evidence type="ECO:0000259" key="1">
    <source>
        <dbReference type="Pfam" id="PF09299"/>
    </source>
</evidence>
<evidence type="ECO:0000313" key="3">
    <source>
        <dbReference type="Proteomes" id="UP000722957"/>
    </source>
</evidence>
<feature type="non-terminal residue" evidence="2">
    <location>
        <position position="1"/>
    </location>
</feature>
<organism evidence="2 3">
    <name type="scientific">Vibrio anguillarum</name>
    <name type="common">Listonella anguillarum</name>
    <dbReference type="NCBI Taxonomy" id="55601"/>
    <lineage>
        <taxon>Bacteria</taxon>
        <taxon>Pseudomonadati</taxon>
        <taxon>Pseudomonadota</taxon>
        <taxon>Gammaproteobacteria</taxon>
        <taxon>Vibrionales</taxon>
        <taxon>Vibrionaceae</taxon>
        <taxon>Vibrio</taxon>
    </lineage>
</organism>
<dbReference type="RefSeq" id="WP_194574264.1">
    <property type="nucleotide sequence ID" value="NZ_RDOM01000788.1"/>
</dbReference>
<protein>
    <submittedName>
        <fullName evidence="2">Transposase</fullName>
    </submittedName>
</protein>
<dbReference type="Proteomes" id="UP000722957">
    <property type="component" value="Unassembled WGS sequence"/>
</dbReference>
<evidence type="ECO:0000313" key="2">
    <source>
        <dbReference type="EMBL" id="MBF4275026.1"/>
    </source>
</evidence>
<dbReference type="AlphaFoldDB" id="A0ABD4KTS2"/>
<comment type="caution">
    <text evidence="2">The sequence shown here is derived from an EMBL/GenBank/DDBJ whole genome shotgun (WGS) entry which is preliminary data.</text>
</comment>
<gene>
    <name evidence="2" type="ORF">EAY07_24070</name>
</gene>
<dbReference type="Pfam" id="PF09299">
    <property type="entry name" value="Mu-transpos_C"/>
    <property type="match status" value="1"/>
</dbReference>
<sequence>TYDRSADMPVDLPSVPLELWNWGIQHRTGRLRSAPEEAVRLSLLPRADATVSDLGICIFGIYYTCQEAIVEGWMHRAQEVTRPQKVLVAYDPSLADEIYLFPSRNSAEHWVCKLSGRSREFVNCTFWE</sequence>
<proteinExistence type="predicted"/>
<feature type="non-terminal residue" evidence="2">
    <location>
        <position position="128"/>
    </location>
</feature>
<reference evidence="2 3" key="1">
    <citation type="journal article" date="2021" name="PeerJ">
        <title>Analysis of 44 Vibrio anguillarum genomes reveals high genetic diversity.</title>
        <authorList>
            <person name="Hansen M.J."/>
            <person name="Dalsgaard I."/>
        </authorList>
    </citation>
    <scope>NUCLEOTIDE SEQUENCE [LARGE SCALE GENOMIC DNA]</scope>
    <source>
        <strain evidence="2 3">17-16730-2A</strain>
    </source>
</reference>
<accession>A0ABD4KTS2</accession>
<dbReference type="EMBL" id="RDOM01000788">
    <property type="protein sequence ID" value="MBF4275026.1"/>
    <property type="molecule type" value="Genomic_DNA"/>
</dbReference>
<dbReference type="InterPro" id="IPR015378">
    <property type="entry name" value="Transposase-like_Mu_C"/>
</dbReference>
<feature type="domain" description="Transposase-like Mu C-terminal" evidence="1">
    <location>
        <begin position="41"/>
        <end position="105"/>
    </location>
</feature>